<evidence type="ECO:0000256" key="1">
    <source>
        <dbReference type="SAM" id="MobiDB-lite"/>
    </source>
</evidence>
<keyword evidence="3" id="KW-1185">Reference proteome</keyword>
<dbReference type="EMBL" id="WMBQ01000001">
    <property type="protein sequence ID" value="MTD94567.1"/>
    <property type="molecule type" value="Genomic_DNA"/>
</dbReference>
<dbReference type="GO" id="GO:0090313">
    <property type="term" value="P:regulation of protein targeting to membrane"/>
    <property type="evidence" value="ECO:0007669"/>
    <property type="project" value="TreeGrafter"/>
</dbReference>
<dbReference type="PANTHER" id="PTHR30441">
    <property type="entry name" value="DUF748 DOMAIN-CONTAINING PROTEIN"/>
    <property type="match status" value="1"/>
</dbReference>
<evidence type="ECO:0000313" key="3">
    <source>
        <dbReference type="Proteomes" id="UP000440694"/>
    </source>
</evidence>
<dbReference type="GO" id="GO:0005886">
    <property type="term" value="C:plasma membrane"/>
    <property type="evidence" value="ECO:0007669"/>
    <property type="project" value="TreeGrafter"/>
</dbReference>
<dbReference type="Proteomes" id="UP000440694">
    <property type="component" value="Unassembled WGS sequence"/>
</dbReference>
<accession>A0A6I3KLF8</accession>
<name>A0A6I3KLF8_9HYPH</name>
<gene>
    <name evidence="2" type="ORF">GIW81_09515</name>
</gene>
<proteinExistence type="predicted"/>
<dbReference type="AlphaFoldDB" id="A0A6I3KLF8"/>
<protein>
    <submittedName>
        <fullName evidence="2">Uncharacterized protein</fullName>
    </submittedName>
</protein>
<comment type="caution">
    <text evidence="2">The sequence shown here is derived from an EMBL/GenBank/DDBJ whole genome shotgun (WGS) entry which is preliminary data.</text>
</comment>
<feature type="region of interest" description="Disordered" evidence="1">
    <location>
        <begin position="593"/>
        <end position="618"/>
    </location>
</feature>
<reference evidence="2 3" key="1">
    <citation type="submission" date="2019-11" db="EMBL/GenBank/DDBJ databases">
        <title>Identification of a novel strain.</title>
        <authorList>
            <person name="Xu Q."/>
            <person name="Wang G."/>
        </authorList>
    </citation>
    <scope>NUCLEOTIDE SEQUENCE [LARGE SCALE GENOMIC DNA]</scope>
    <source>
        <strain evidence="3">xq</strain>
    </source>
</reference>
<dbReference type="PANTHER" id="PTHR30441:SF4">
    <property type="entry name" value="PROTEIN ASMA"/>
    <property type="match status" value="1"/>
</dbReference>
<evidence type="ECO:0000313" key="2">
    <source>
        <dbReference type="EMBL" id="MTD94567.1"/>
    </source>
</evidence>
<organism evidence="2 3">
    <name type="scientific">Hyphomicrobium album</name>
    <dbReference type="NCBI Taxonomy" id="2665159"/>
    <lineage>
        <taxon>Bacteria</taxon>
        <taxon>Pseudomonadati</taxon>
        <taxon>Pseudomonadota</taxon>
        <taxon>Alphaproteobacteria</taxon>
        <taxon>Hyphomicrobiales</taxon>
        <taxon>Hyphomicrobiaceae</taxon>
        <taxon>Hyphomicrobium</taxon>
    </lineage>
</organism>
<dbReference type="InterPro" id="IPR052894">
    <property type="entry name" value="AsmA-related"/>
</dbReference>
<sequence>MARAEAARSMKRPKQSMRRYTWALAVLCFLVILLAAPLLFSDRYSRIALQSGAVFAASNNSYSLSSPVRLMSGPTIELESGTLSVPPHRTGLARGGQVIAMLITGGPPMTLNAATFTADFSAHEPTLSRDTSGNDIAPLVKALQKMQFNGLVVRDSTVRVKMADGSVVELNNVNATIDSKPNGAILASGSFDFHGENVSFDTVIGASLDAQGMSRPLNASFSGAPLTATLDGSLMLGENPQLLAPQAEFKAADLRAAARWLGVNWPGEEGFGAFRAKGQVEWVGRNIAFQNAVLDLDDNNANGTFSINFAGVRPTVEGTLGLKALDLTQYWKSADPASGTADSLLAMVRRASGLEFPLIQAIDADFRISSDSLTLPATTIGRSAATVSLRDGKMLADIAELEFEDGTRGGGQIRIDMSGANPNYGMQAKFEAADVARPAQLIFGHPTIQGRGAITVDLNATGNTGESLLQSLDGKLYVTLLEAGRVGLDINKLAAPESQPLTIGTWQDVSTSAISVDKLDARFTVSKGVLRTQAVEAVSGARALRASGTISLPERSLDMQLAVGDVTKPATESPETGTTVLKLKPSEIISVRGPWSAPAVSTGPPLDKASQYGPPSPG</sequence>